<reference evidence="3" key="1">
    <citation type="journal article" date="2013" name="Nature">
        <title>Draft genome of the wheat A-genome progenitor Triticum urartu.</title>
        <authorList>
            <person name="Ling H.Q."/>
            <person name="Zhao S."/>
            <person name="Liu D."/>
            <person name="Wang J."/>
            <person name="Sun H."/>
            <person name="Zhang C."/>
            <person name="Fan H."/>
            <person name="Li D."/>
            <person name="Dong L."/>
            <person name="Tao Y."/>
            <person name="Gao C."/>
            <person name="Wu H."/>
            <person name="Li Y."/>
            <person name="Cui Y."/>
            <person name="Guo X."/>
            <person name="Zheng S."/>
            <person name="Wang B."/>
            <person name="Yu K."/>
            <person name="Liang Q."/>
            <person name="Yang W."/>
            <person name="Lou X."/>
            <person name="Chen J."/>
            <person name="Feng M."/>
            <person name="Jian J."/>
            <person name="Zhang X."/>
            <person name="Luo G."/>
            <person name="Jiang Y."/>
            <person name="Liu J."/>
            <person name="Wang Z."/>
            <person name="Sha Y."/>
            <person name="Zhang B."/>
            <person name="Wu H."/>
            <person name="Tang D."/>
            <person name="Shen Q."/>
            <person name="Xue P."/>
            <person name="Zou S."/>
            <person name="Wang X."/>
            <person name="Liu X."/>
            <person name="Wang F."/>
            <person name="Yang Y."/>
            <person name="An X."/>
            <person name="Dong Z."/>
            <person name="Zhang K."/>
            <person name="Zhang X."/>
            <person name="Luo M.C."/>
            <person name="Dvorak J."/>
            <person name="Tong Y."/>
            <person name="Wang J."/>
            <person name="Yang H."/>
            <person name="Li Z."/>
            <person name="Wang D."/>
            <person name="Zhang A."/>
            <person name="Wang J."/>
        </authorList>
    </citation>
    <scope>NUCLEOTIDE SEQUENCE</scope>
    <source>
        <strain evidence="3">cv. G1812</strain>
    </source>
</reference>
<reference evidence="2" key="2">
    <citation type="submission" date="2018-03" db="EMBL/GenBank/DDBJ databases">
        <title>The Triticum urartu genome reveals the dynamic nature of wheat genome evolution.</title>
        <authorList>
            <person name="Ling H."/>
            <person name="Ma B."/>
            <person name="Shi X."/>
            <person name="Liu H."/>
            <person name="Dong L."/>
            <person name="Sun H."/>
            <person name="Cao Y."/>
            <person name="Gao Q."/>
            <person name="Zheng S."/>
            <person name="Li Y."/>
            <person name="Yu Y."/>
            <person name="Du H."/>
            <person name="Qi M."/>
            <person name="Li Y."/>
            <person name="Yu H."/>
            <person name="Cui Y."/>
            <person name="Wang N."/>
            <person name="Chen C."/>
            <person name="Wu H."/>
            <person name="Zhao Y."/>
            <person name="Zhang J."/>
            <person name="Li Y."/>
            <person name="Zhou W."/>
            <person name="Zhang B."/>
            <person name="Hu W."/>
            <person name="Eijk M."/>
            <person name="Tang J."/>
            <person name="Witsenboer H."/>
            <person name="Zhao S."/>
            <person name="Li Z."/>
            <person name="Zhang A."/>
            <person name="Wang D."/>
            <person name="Liang C."/>
        </authorList>
    </citation>
    <scope>NUCLEOTIDE SEQUENCE [LARGE SCALE GENOMIC DNA]</scope>
    <source>
        <strain evidence="2">cv. G1812</strain>
    </source>
</reference>
<dbReference type="AlphaFoldDB" id="A0A8R7JWQ7"/>
<organism evidence="2 3">
    <name type="scientific">Triticum urartu</name>
    <name type="common">Red wild einkorn</name>
    <name type="synonym">Crithodium urartu</name>
    <dbReference type="NCBI Taxonomy" id="4572"/>
    <lineage>
        <taxon>Eukaryota</taxon>
        <taxon>Viridiplantae</taxon>
        <taxon>Streptophyta</taxon>
        <taxon>Embryophyta</taxon>
        <taxon>Tracheophyta</taxon>
        <taxon>Spermatophyta</taxon>
        <taxon>Magnoliopsida</taxon>
        <taxon>Liliopsida</taxon>
        <taxon>Poales</taxon>
        <taxon>Poaceae</taxon>
        <taxon>BOP clade</taxon>
        <taxon>Pooideae</taxon>
        <taxon>Triticodae</taxon>
        <taxon>Triticeae</taxon>
        <taxon>Triticinae</taxon>
        <taxon>Triticum</taxon>
    </lineage>
</organism>
<keyword evidence="3" id="KW-1185">Reference proteome</keyword>
<dbReference type="EnsemblPlants" id="TuG1812G0100000855.01.T01">
    <property type="protein sequence ID" value="TuG1812G0100000855.01.T01"/>
    <property type="gene ID" value="TuG1812G0100000855.01"/>
</dbReference>
<evidence type="ECO:0000313" key="2">
    <source>
        <dbReference type="EnsemblPlants" id="TuG1812G0100000855.01.T01"/>
    </source>
</evidence>
<sequence length="38" mass="4051">MICLVGVVNIFGLSEGNHAEERTSGTQGTSSYRYGGRC</sequence>
<proteinExistence type="predicted"/>
<feature type="region of interest" description="Disordered" evidence="1">
    <location>
        <begin position="19"/>
        <end position="38"/>
    </location>
</feature>
<evidence type="ECO:0000256" key="1">
    <source>
        <dbReference type="SAM" id="MobiDB-lite"/>
    </source>
</evidence>
<name>A0A8R7JWQ7_TRIUA</name>
<accession>A0A8R7JWQ7</accession>
<protein>
    <submittedName>
        <fullName evidence="2">Uncharacterized protein</fullName>
    </submittedName>
</protein>
<evidence type="ECO:0000313" key="3">
    <source>
        <dbReference type="Proteomes" id="UP000015106"/>
    </source>
</evidence>
<dbReference type="Gramene" id="TuG1812G0100000855.01.T01">
    <property type="protein sequence ID" value="TuG1812G0100000855.01.T01"/>
    <property type="gene ID" value="TuG1812G0100000855.01"/>
</dbReference>
<dbReference type="Proteomes" id="UP000015106">
    <property type="component" value="Chromosome 1"/>
</dbReference>
<reference evidence="2" key="3">
    <citation type="submission" date="2022-06" db="UniProtKB">
        <authorList>
            <consortium name="EnsemblPlants"/>
        </authorList>
    </citation>
    <scope>IDENTIFICATION</scope>
</reference>